<comment type="caution">
    <text evidence="1">The sequence shown here is derived from an EMBL/GenBank/DDBJ whole genome shotgun (WGS) entry which is preliminary data.</text>
</comment>
<feature type="non-terminal residue" evidence="1">
    <location>
        <position position="62"/>
    </location>
</feature>
<proteinExistence type="predicted"/>
<reference evidence="1 2" key="1">
    <citation type="submission" date="2015-01" db="EMBL/GenBank/DDBJ databases">
        <title>Lifestyle Evolution in Cyanobacterial Symbionts of Sponges.</title>
        <authorList>
            <person name="Burgsdorf I."/>
            <person name="Slaby B.M."/>
            <person name="Handley K.M."/>
            <person name="Haber M."/>
            <person name="Blom J."/>
            <person name="Marshall C.W."/>
            <person name="Gilbert J.A."/>
            <person name="Hentschel U."/>
            <person name="Steindler L."/>
        </authorList>
    </citation>
    <scope>NUCLEOTIDE SEQUENCE [LARGE SCALE GENOMIC DNA]</scope>
    <source>
        <strain evidence="1">142</strain>
    </source>
</reference>
<evidence type="ECO:0000313" key="1">
    <source>
        <dbReference type="EMBL" id="KKZ10986.1"/>
    </source>
</evidence>
<organism evidence="1 2">
    <name type="scientific">Candidatus Synechococcus spongiarum 142</name>
    <dbReference type="NCBI Taxonomy" id="1608213"/>
    <lineage>
        <taxon>Bacteria</taxon>
        <taxon>Bacillati</taxon>
        <taxon>Cyanobacteriota</taxon>
        <taxon>Cyanophyceae</taxon>
        <taxon>Synechococcales</taxon>
        <taxon>Synechococcaceae</taxon>
        <taxon>Synechococcus</taxon>
    </lineage>
</organism>
<dbReference type="AlphaFoldDB" id="A0A6N3X2U6"/>
<dbReference type="Proteomes" id="UP000035054">
    <property type="component" value="Unassembled WGS sequence"/>
</dbReference>
<gene>
    <name evidence="1" type="ORF">TH68_09505</name>
</gene>
<evidence type="ECO:0000313" key="2">
    <source>
        <dbReference type="Proteomes" id="UP000035054"/>
    </source>
</evidence>
<dbReference type="EMBL" id="JXUO01000296">
    <property type="protein sequence ID" value="KKZ10986.1"/>
    <property type="molecule type" value="Genomic_DNA"/>
</dbReference>
<protein>
    <submittedName>
        <fullName evidence="1">Uncharacterized protein</fullName>
    </submittedName>
</protein>
<accession>A0A6N3X2U6</accession>
<name>A0A6N3X2U6_9SYNE</name>
<sequence>MLMFTVMVAPTSGGGVALRVKEIASPSVTDGAPALRLTTGVGAVGGGVGVVSSSFTVTGTDA</sequence>